<comment type="caution">
    <text evidence="1">The sequence shown here is derived from an EMBL/GenBank/DDBJ whole genome shotgun (WGS) entry which is preliminary data.</text>
</comment>
<organism evidence="1">
    <name type="scientific">Citrobacter freundii</name>
    <dbReference type="NCBI Taxonomy" id="546"/>
    <lineage>
        <taxon>Bacteria</taxon>
        <taxon>Pseudomonadati</taxon>
        <taxon>Pseudomonadota</taxon>
        <taxon>Gammaproteobacteria</taxon>
        <taxon>Enterobacterales</taxon>
        <taxon>Enterobacteriaceae</taxon>
        <taxon>Citrobacter</taxon>
        <taxon>Citrobacter freundii complex</taxon>
    </lineage>
</organism>
<sequence length="66" mass="6995">MHISDNLVPGAANHTGAVLVYVEQGCVLGGFVLMVDEFVTSISALEETRKLAGLTPTSFSRSQTDL</sequence>
<gene>
    <name evidence="1" type="ORF">PQQ21_002096</name>
</gene>
<evidence type="ECO:0000313" key="1">
    <source>
        <dbReference type="EMBL" id="EMN4144843.1"/>
    </source>
</evidence>
<accession>A0AAI9MLH3</accession>
<proteinExistence type="predicted"/>
<dbReference type="AlphaFoldDB" id="A0AAI9MLH3"/>
<reference evidence="1" key="1">
    <citation type="submission" date="2024-02" db="EMBL/GenBank/DDBJ databases">
        <authorList>
            <consortium name="Clinical and Environmental Microbiology Branch: Whole genome sequencing antimicrobial resistance pathogens in the healthcare setting"/>
        </authorList>
    </citation>
    <scope>NUCLEOTIDE SEQUENCE</scope>
    <source>
        <strain evidence="1">2023GN-00102</strain>
    </source>
</reference>
<dbReference type="RefSeq" id="WP_048217525.1">
    <property type="nucleotide sequence ID" value="NZ_CAXOME010000024.1"/>
</dbReference>
<protein>
    <submittedName>
        <fullName evidence="1">Uncharacterized protein</fullName>
    </submittedName>
</protein>
<dbReference type="EMBL" id="ABKLER030000007">
    <property type="protein sequence ID" value="EMN4144843.1"/>
    <property type="molecule type" value="Genomic_DNA"/>
</dbReference>
<name>A0AAI9MLH3_CITFR</name>